<dbReference type="Gene3D" id="3.90.226.10">
    <property type="entry name" value="2-enoyl-CoA Hydratase, Chain A, domain 1"/>
    <property type="match status" value="1"/>
</dbReference>
<dbReference type="EMBL" id="JAHLKM010000003">
    <property type="protein sequence ID" value="MCQ4332753.1"/>
    <property type="molecule type" value="Genomic_DNA"/>
</dbReference>
<dbReference type="Gene3D" id="1.10.12.10">
    <property type="entry name" value="Lyase 2-enoyl-coa Hydratase, Chain A, domain 2"/>
    <property type="match status" value="1"/>
</dbReference>
<organism evidence="2 3">
    <name type="scientific">Natronomonas aquatica</name>
    <dbReference type="NCBI Taxonomy" id="2841590"/>
    <lineage>
        <taxon>Archaea</taxon>
        <taxon>Methanobacteriati</taxon>
        <taxon>Methanobacteriota</taxon>
        <taxon>Stenosarchaea group</taxon>
        <taxon>Halobacteria</taxon>
        <taxon>Halobacteriales</taxon>
        <taxon>Natronomonadaceae</taxon>
        <taxon>Natronomonas</taxon>
    </lineage>
</organism>
<name>A0A9R1CPR5_9EURY</name>
<dbReference type="PANTHER" id="PTHR42964">
    <property type="entry name" value="ENOYL-COA HYDRATASE"/>
    <property type="match status" value="1"/>
</dbReference>
<dbReference type="PANTHER" id="PTHR42964:SF1">
    <property type="entry name" value="POLYKETIDE BIOSYNTHESIS ENOYL-COA HYDRATASE PKSH-RELATED"/>
    <property type="match status" value="1"/>
</dbReference>
<comment type="caution">
    <text evidence="2">The sequence shown here is derived from an EMBL/GenBank/DDBJ whole genome shotgun (WGS) entry which is preliminary data.</text>
</comment>
<evidence type="ECO:0000256" key="1">
    <source>
        <dbReference type="ARBA" id="ARBA00005254"/>
    </source>
</evidence>
<evidence type="ECO:0000313" key="3">
    <source>
        <dbReference type="Proteomes" id="UP001139494"/>
    </source>
</evidence>
<proteinExistence type="inferred from homology"/>
<comment type="similarity">
    <text evidence="1">Belongs to the enoyl-CoA hydratase/isomerase family.</text>
</comment>
<dbReference type="InterPro" id="IPR051683">
    <property type="entry name" value="Enoyl-CoA_Hydratase/Isomerase"/>
</dbReference>
<dbReference type="RefSeq" id="WP_256028691.1">
    <property type="nucleotide sequence ID" value="NZ_JAHLKM010000003.1"/>
</dbReference>
<reference evidence="2" key="1">
    <citation type="journal article" date="2023" name="Front. Microbiol.">
        <title>Genomic-based phylogenetic and metabolic analyses of the genus Natronomonas, and description of Natronomonas aquatica sp. nov.</title>
        <authorList>
            <person name="Garcia-Roldan A."/>
            <person name="Duran-Viseras A."/>
            <person name="de la Haba R.R."/>
            <person name="Corral P."/>
            <person name="Sanchez-Porro C."/>
            <person name="Ventosa A."/>
        </authorList>
    </citation>
    <scope>NUCLEOTIDE SEQUENCE</scope>
    <source>
        <strain evidence="2">F2-12</strain>
    </source>
</reference>
<evidence type="ECO:0000313" key="2">
    <source>
        <dbReference type="EMBL" id="MCQ4332753.1"/>
    </source>
</evidence>
<accession>A0A9R1CPR5</accession>
<dbReference type="InterPro" id="IPR014748">
    <property type="entry name" value="Enoyl-CoA_hydra_C"/>
</dbReference>
<dbReference type="AlphaFoldDB" id="A0A9R1CPR5"/>
<dbReference type="InterPro" id="IPR029045">
    <property type="entry name" value="ClpP/crotonase-like_dom_sf"/>
</dbReference>
<dbReference type="Proteomes" id="UP001139494">
    <property type="component" value="Unassembled WGS sequence"/>
</dbReference>
<gene>
    <name evidence="2" type="ORF">KM295_04445</name>
</gene>
<dbReference type="InterPro" id="IPR001753">
    <property type="entry name" value="Enoyl-CoA_hydra/iso"/>
</dbReference>
<dbReference type="Pfam" id="PF00378">
    <property type="entry name" value="ECH_1"/>
    <property type="match status" value="1"/>
</dbReference>
<dbReference type="SUPFAM" id="SSF52096">
    <property type="entry name" value="ClpP/crotonase"/>
    <property type="match status" value="1"/>
</dbReference>
<dbReference type="CDD" id="cd06558">
    <property type="entry name" value="crotonase-like"/>
    <property type="match status" value="1"/>
</dbReference>
<sequence length="261" mass="27438">MAYETIGCTREDGVGRIVFDRPEAHNAINGAMSEELPDAAQRLASDDDVRCIVVTAYGSTFNTGADLTTLSGDGSDEPRIRSLANGLHEFISQLVRAPKPAVTGVNGVAAGGGLGPSICGDIVLAAESARFEFAYPRIGFCGDGGSTYLLPRLVGLRRAQELAFRDEPIGPAEAEEIGLVTEVVGDDELDGRLAEEAARLASGATKGYAATKRLLRRSLHTPLDAQLAEEAAEIARLTGTNDFESGHAAFGTDETPEFVGE</sequence>
<protein>
    <submittedName>
        <fullName evidence="2">Enoyl-CoA hydratase/isomerase family protein</fullName>
    </submittedName>
</protein>
<keyword evidence="3" id="KW-1185">Reference proteome</keyword>